<proteinExistence type="predicted"/>
<dbReference type="InterPro" id="IPR039418">
    <property type="entry name" value="LexA-like"/>
</dbReference>
<dbReference type="RefSeq" id="WP_251594982.1">
    <property type="nucleotide sequence ID" value="NZ_JAMLJI010000004.1"/>
</dbReference>
<evidence type="ECO:0000256" key="1">
    <source>
        <dbReference type="ARBA" id="ARBA00023015"/>
    </source>
</evidence>
<sequence length="214" mass="23011">MDSLGKRLRSERLKLGLSQTEFGEKLGITKRSQMLYEGGQRLPRADYLVGIAEMGIDVLFVLTGRGTKDNQDAVAGTQDCATVPLYDIEAAAGDGALFDNETIISHLPFDPAWLSEQAASVSQLVALTVVGDSMADTLNSGDIVLVDRSKTRPDGVFLVRVGDALRIKRVQQMAGGALSLVSDNNRYQPELVPPERLGEVEVLGQVLGSLGRVI</sequence>
<dbReference type="Gene3D" id="2.10.109.10">
    <property type="entry name" value="Umud Fragment, subunit A"/>
    <property type="match status" value="1"/>
</dbReference>
<dbReference type="Proteomes" id="UP001269375">
    <property type="component" value="Unassembled WGS sequence"/>
</dbReference>
<dbReference type="SMART" id="SM00530">
    <property type="entry name" value="HTH_XRE"/>
    <property type="match status" value="1"/>
</dbReference>
<reference evidence="5 6" key="1">
    <citation type="submission" date="2023-04" db="EMBL/GenBank/DDBJ databases">
        <title>A long-awaited taxogenomic arrangement of the family Halomonadaceae.</title>
        <authorList>
            <person name="De La Haba R."/>
            <person name="Chuvochina M."/>
            <person name="Wittouck S."/>
            <person name="Arahal D.R."/>
            <person name="Sanchez-Porro C."/>
            <person name="Hugenholtz P."/>
            <person name="Ventosa A."/>
        </authorList>
    </citation>
    <scope>NUCLEOTIDE SEQUENCE [LARGE SCALE GENOMIC DNA]</scope>
    <source>
        <strain evidence="5 6">DSM 22428</strain>
    </source>
</reference>
<evidence type="ECO:0000313" key="6">
    <source>
        <dbReference type="Proteomes" id="UP001269375"/>
    </source>
</evidence>
<protein>
    <submittedName>
        <fullName evidence="5">XRE family transcriptional regulator</fullName>
    </submittedName>
</protein>
<gene>
    <name evidence="5" type="ORF">QC825_14840</name>
</gene>
<evidence type="ECO:0000313" key="5">
    <source>
        <dbReference type="EMBL" id="MDR5897346.1"/>
    </source>
</evidence>
<dbReference type="Pfam" id="PF00717">
    <property type="entry name" value="Peptidase_S24"/>
    <property type="match status" value="1"/>
</dbReference>
<comment type="caution">
    <text evidence="5">The sequence shown here is derived from an EMBL/GenBank/DDBJ whole genome shotgun (WGS) entry which is preliminary data.</text>
</comment>
<name>A0ABU1GZ75_9GAMM</name>
<keyword evidence="6" id="KW-1185">Reference proteome</keyword>
<dbReference type="PANTHER" id="PTHR40661:SF3">
    <property type="entry name" value="FELS-1 PROPHAGE TRANSCRIPTIONAL REGULATOR"/>
    <property type="match status" value="1"/>
</dbReference>
<dbReference type="SUPFAM" id="SSF51306">
    <property type="entry name" value="LexA/Signal peptidase"/>
    <property type="match status" value="1"/>
</dbReference>
<dbReference type="PANTHER" id="PTHR40661">
    <property type="match status" value="1"/>
</dbReference>
<dbReference type="InterPro" id="IPR015927">
    <property type="entry name" value="Peptidase_S24_S26A/B/C"/>
</dbReference>
<keyword evidence="2" id="KW-0238">DNA-binding</keyword>
<dbReference type="EMBL" id="JARWAO010000011">
    <property type="protein sequence ID" value="MDR5897346.1"/>
    <property type="molecule type" value="Genomic_DNA"/>
</dbReference>
<organism evidence="5 6">
    <name type="scientific">Larsenimonas suaedae</name>
    <dbReference type="NCBI Taxonomy" id="1851019"/>
    <lineage>
        <taxon>Bacteria</taxon>
        <taxon>Pseudomonadati</taxon>
        <taxon>Pseudomonadota</taxon>
        <taxon>Gammaproteobacteria</taxon>
        <taxon>Oceanospirillales</taxon>
        <taxon>Halomonadaceae</taxon>
        <taxon>Larsenimonas</taxon>
    </lineage>
</organism>
<dbReference type="InterPro" id="IPR001387">
    <property type="entry name" value="Cro/C1-type_HTH"/>
</dbReference>
<evidence type="ECO:0000256" key="3">
    <source>
        <dbReference type="ARBA" id="ARBA00023163"/>
    </source>
</evidence>
<dbReference type="CDD" id="cd00093">
    <property type="entry name" value="HTH_XRE"/>
    <property type="match status" value="1"/>
</dbReference>
<dbReference type="Gene3D" id="1.10.260.40">
    <property type="entry name" value="lambda repressor-like DNA-binding domains"/>
    <property type="match status" value="1"/>
</dbReference>
<evidence type="ECO:0000259" key="4">
    <source>
        <dbReference type="PROSITE" id="PS50943"/>
    </source>
</evidence>
<evidence type="ECO:0000256" key="2">
    <source>
        <dbReference type="ARBA" id="ARBA00023125"/>
    </source>
</evidence>
<dbReference type="CDD" id="cd06529">
    <property type="entry name" value="S24_LexA-like"/>
    <property type="match status" value="1"/>
</dbReference>
<dbReference type="SUPFAM" id="SSF47413">
    <property type="entry name" value="lambda repressor-like DNA-binding domains"/>
    <property type="match status" value="1"/>
</dbReference>
<dbReference type="InterPro" id="IPR036286">
    <property type="entry name" value="LexA/Signal_pep-like_sf"/>
</dbReference>
<feature type="domain" description="HTH cro/C1-type" evidence="4">
    <location>
        <begin position="8"/>
        <end position="53"/>
    </location>
</feature>
<keyword evidence="1" id="KW-0805">Transcription regulation</keyword>
<dbReference type="PROSITE" id="PS50943">
    <property type="entry name" value="HTH_CROC1"/>
    <property type="match status" value="1"/>
</dbReference>
<accession>A0ABU1GZ75</accession>
<dbReference type="InterPro" id="IPR010982">
    <property type="entry name" value="Lambda_DNA-bd_dom_sf"/>
</dbReference>
<keyword evidence="3" id="KW-0804">Transcription</keyword>